<evidence type="ECO:0000256" key="2">
    <source>
        <dbReference type="SAM" id="Phobius"/>
    </source>
</evidence>
<keyword evidence="2" id="KW-0472">Membrane</keyword>
<keyword evidence="2" id="KW-1133">Transmembrane helix</keyword>
<sequence length="281" mass="31058">MPKSTRNRGTGRVGRRGRGTALGAVETITRPSQTLPVIIALCIWRWRWELLTLATIAYVTAAHGNQIVGFFTDTVPVWFTVVLIILAAGWLLVDNPARRFARNRVWCVITRHRVRACLTEMRTRNWSGNLPFIIGCFATKTGQVVWLWMRPGLSAEDLDNKSETLASACWARSAVIARHKRNAALVRIDIDRRDPLSKKHIVSPLLNDTSDMPEAAVADDAVLAFITPDPVLDESTRQPPAKSGTSGETRTKTTRTKTTAAVNDSQTVILGANGEDVSDYV</sequence>
<reference evidence="3 4" key="1">
    <citation type="submission" date="2019-02" db="EMBL/GenBank/DDBJ databases">
        <title>Kribbella capetownensis sp. nov. and Kribbella speibonae sp. nov., isolated from soil.</title>
        <authorList>
            <person name="Curtis S.M."/>
            <person name="Norton I."/>
            <person name="Everest G.J."/>
            <person name="Meyers P.R."/>
        </authorList>
    </citation>
    <scope>NUCLEOTIDE SEQUENCE [LARGE SCALE GENOMIC DNA]</scope>
    <source>
        <strain evidence="3 4">YM53</strain>
    </source>
</reference>
<evidence type="ECO:0000256" key="1">
    <source>
        <dbReference type="SAM" id="MobiDB-lite"/>
    </source>
</evidence>
<dbReference type="AlphaFoldDB" id="A0A4R0JMH7"/>
<accession>A0A4R0JMH7</accession>
<name>A0A4R0JMH7_9ACTN</name>
<feature type="region of interest" description="Disordered" evidence="1">
    <location>
        <begin position="229"/>
        <end position="281"/>
    </location>
</feature>
<evidence type="ECO:0000313" key="3">
    <source>
        <dbReference type="EMBL" id="TCC46058.1"/>
    </source>
</evidence>
<dbReference type="RefSeq" id="WP_131517149.1">
    <property type="nucleotide sequence ID" value="NZ_SJKD01000007.1"/>
</dbReference>
<protein>
    <submittedName>
        <fullName evidence="3">Uncharacterized protein</fullName>
    </submittedName>
</protein>
<dbReference type="OrthoDB" id="5187095at2"/>
<dbReference type="Proteomes" id="UP000293342">
    <property type="component" value="Unassembled WGS sequence"/>
</dbReference>
<dbReference type="EMBL" id="SJKD01000007">
    <property type="protein sequence ID" value="TCC46058.1"/>
    <property type="molecule type" value="Genomic_DNA"/>
</dbReference>
<proteinExistence type="predicted"/>
<keyword evidence="2" id="KW-0812">Transmembrane</keyword>
<gene>
    <name evidence="3" type="ORF">E0H75_30650</name>
</gene>
<keyword evidence="4" id="KW-1185">Reference proteome</keyword>
<organism evidence="3 4">
    <name type="scientific">Kribbella capetownensis</name>
    <dbReference type="NCBI Taxonomy" id="1572659"/>
    <lineage>
        <taxon>Bacteria</taxon>
        <taxon>Bacillati</taxon>
        <taxon>Actinomycetota</taxon>
        <taxon>Actinomycetes</taxon>
        <taxon>Propionibacteriales</taxon>
        <taxon>Kribbellaceae</taxon>
        <taxon>Kribbella</taxon>
    </lineage>
</organism>
<evidence type="ECO:0000313" key="4">
    <source>
        <dbReference type="Proteomes" id="UP000293342"/>
    </source>
</evidence>
<comment type="caution">
    <text evidence="3">The sequence shown here is derived from an EMBL/GenBank/DDBJ whole genome shotgun (WGS) entry which is preliminary data.</text>
</comment>
<feature type="transmembrane region" description="Helical" evidence="2">
    <location>
        <begin position="77"/>
        <end position="93"/>
    </location>
</feature>
<feature type="transmembrane region" description="Helical" evidence="2">
    <location>
        <begin position="50"/>
        <end position="71"/>
    </location>
</feature>